<dbReference type="GO" id="GO:0032210">
    <property type="term" value="P:regulation of telomere maintenance via telomerase"/>
    <property type="evidence" value="ECO:0007669"/>
    <property type="project" value="TreeGrafter"/>
</dbReference>
<dbReference type="GO" id="GO:0010521">
    <property type="term" value="F:telomerase inhibitor activity"/>
    <property type="evidence" value="ECO:0007669"/>
    <property type="project" value="TreeGrafter"/>
</dbReference>
<gene>
    <name evidence="2" type="ORF">Dsin_033107</name>
</gene>
<evidence type="ECO:0000313" key="3">
    <source>
        <dbReference type="Proteomes" id="UP001281410"/>
    </source>
</evidence>
<dbReference type="Proteomes" id="UP001281410">
    <property type="component" value="Unassembled WGS sequence"/>
</dbReference>
<comment type="caution">
    <text evidence="2">The sequence shown here is derived from an EMBL/GenBank/DDBJ whole genome shotgun (WGS) entry which is preliminary data.</text>
</comment>
<accession>A0AAE0DIK0</accession>
<keyword evidence="3" id="KW-1185">Reference proteome</keyword>
<dbReference type="GO" id="GO:0000783">
    <property type="term" value="C:nuclear telomere cap complex"/>
    <property type="evidence" value="ECO:0007669"/>
    <property type="project" value="TreeGrafter"/>
</dbReference>
<dbReference type="AlphaFoldDB" id="A0AAE0DIK0"/>
<organism evidence="2 3">
    <name type="scientific">Dipteronia sinensis</name>
    <dbReference type="NCBI Taxonomy" id="43782"/>
    <lineage>
        <taxon>Eukaryota</taxon>
        <taxon>Viridiplantae</taxon>
        <taxon>Streptophyta</taxon>
        <taxon>Embryophyta</taxon>
        <taxon>Tracheophyta</taxon>
        <taxon>Spermatophyta</taxon>
        <taxon>Magnoliopsida</taxon>
        <taxon>eudicotyledons</taxon>
        <taxon>Gunneridae</taxon>
        <taxon>Pentapetalae</taxon>
        <taxon>rosids</taxon>
        <taxon>malvids</taxon>
        <taxon>Sapindales</taxon>
        <taxon>Sapindaceae</taxon>
        <taxon>Hippocastanoideae</taxon>
        <taxon>Acereae</taxon>
        <taxon>Dipteronia</taxon>
    </lineage>
</organism>
<feature type="domain" description="POT1A/B-like OB fold" evidence="1">
    <location>
        <begin position="2"/>
        <end position="107"/>
    </location>
</feature>
<evidence type="ECO:0000259" key="1">
    <source>
        <dbReference type="Pfam" id="PF25507"/>
    </source>
</evidence>
<reference evidence="2" key="1">
    <citation type="journal article" date="2023" name="Plant J.">
        <title>Genome sequences and population genomics provide insights into the demographic history, inbreeding, and mutation load of two 'living fossil' tree species of Dipteronia.</title>
        <authorList>
            <person name="Feng Y."/>
            <person name="Comes H.P."/>
            <person name="Chen J."/>
            <person name="Zhu S."/>
            <person name="Lu R."/>
            <person name="Zhang X."/>
            <person name="Li P."/>
            <person name="Qiu J."/>
            <person name="Olsen K.M."/>
            <person name="Qiu Y."/>
        </authorList>
    </citation>
    <scope>NUCLEOTIDE SEQUENCE</scope>
    <source>
        <strain evidence="2">NBL</strain>
    </source>
</reference>
<proteinExistence type="predicted"/>
<dbReference type="Pfam" id="PF25507">
    <property type="entry name" value="OB_POT1A"/>
    <property type="match status" value="1"/>
</dbReference>
<dbReference type="InterPro" id="IPR057620">
    <property type="entry name" value="POT1A/B-like_OB"/>
</dbReference>
<dbReference type="EMBL" id="JANJYJ010000848">
    <property type="protein sequence ID" value="KAK3170515.1"/>
    <property type="molecule type" value="Genomic_DNA"/>
</dbReference>
<dbReference type="PANTHER" id="PTHR14513:SF0">
    <property type="entry name" value="PROTECTION OF TELOMERES PROTEIN 1"/>
    <property type="match status" value="1"/>
</dbReference>
<sequence length="148" mass="16967">MVTAKFRCTIRVVAALPCRAEDVRSPCGNYRMRLTLEDPTARIHAFVYGDDGEKFFDGYPSVVVLKRKLNKLLGVALSDDGKEIKDAPRNPPWVQCCLKSYYLDKNDKMGSRHYRIFDTKLCRLRNSTIVHGYIQLNSFHHIIAFAVV</sequence>
<dbReference type="GO" id="GO:0098505">
    <property type="term" value="F:G-rich strand telomeric DNA binding"/>
    <property type="evidence" value="ECO:0007669"/>
    <property type="project" value="TreeGrafter"/>
</dbReference>
<dbReference type="GO" id="GO:0016233">
    <property type="term" value="P:telomere capping"/>
    <property type="evidence" value="ECO:0007669"/>
    <property type="project" value="TreeGrafter"/>
</dbReference>
<protein>
    <recommendedName>
        <fullName evidence="1">POT1A/B-like OB fold domain-containing protein</fullName>
    </recommendedName>
</protein>
<dbReference type="InterPro" id="IPR028389">
    <property type="entry name" value="POT1"/>
</dbReference>
<name>A0AAE0DIK0_9ROSI</name>
<evidence type="ECO:0000313" key="2">
    <source>
        <dbReference type="EMBL" id="KAK3170515.1"/>
    </source>
</evidence>
<dbReference type="PANTHER" id="PTHR14513">
    <property type="entry name" value="PROTECTION OF TELOMERES 1"/>
    <property type="match status" value="1"/>
</dbReference>